<comment type="caution">
    <text evidence="2">The sequence shown here is derived from an EMBL/GenBank/DDBJ whole genome shotgun (WGS) entry which is preliminary data.</text>
</comment>
<dbReference type="Proteomes" id="UP000655830">
    <property type="component" value="Unassembled WGS sequence"/>
</dbReference>
<dbReference type="CDD" id="cd06661">
    <property type="entry name" value="GGCT_like"/>
    <property type="match status" value="1"/>
</dbReference>
<sequence>MEKVFVYGSLRTDFWNYDKVLKNRVRQVEKGQIKGDLYHLPAGYPAVILGEGTVYGEVITLSQDKILKSLDLLEGYMGEGEENLYVRVKQKVHLEDGSQQMCWVYIYVDEKVAKKAGKYIPHGDWKEFKNNKK</sequence>
<protein>
    <submittedName>
        <fullName evidence="2">Gamma-glutamylcyclotransferase</fullName>
    </submittedName>
</protein>
<evidence type="ECO:0000313" key="3">
    <source>
        <dbReference type="Proteomes" id="UP000655830"/>
    </source>
</evidence>
<dbReference type="AlphaFoldDB" id="A0A926EHS2"/>
<dbReference type="InterPro" id="IPR013024">
    <property type="entry name" value="GGCT-like"/>
</dbReference>
<feature type="domain" description="Gamma-glutamylcyclotransferase AIG2-like" evidence="1">
    <location>
        <begin position="4"/>
        <end position="126"/>
    </location>
</feature>
<keyword evidence="3" id="KW-1185">Reference proteome</keyword>
<name>A0A926EHS2_9FIRM</name>
<dbReference type="InterPro" id="IPR036568">
    <property type="entry name" value="GGCT-like_sf"/>
</dbReference>
<organism evidence="2 3">
    <name type="scientific">Zhenhengia yiwuensis</name>
    <dbReference type="NCBI Taxonomy" id="2763666"/>
    <lineage>
        <taxon>Bacteria</taxon>
        <taxon>Bacillati</taxon>
        <taxon>Bacillota</taxon>
        <taxon>Clostridia</taxon>
        <taxon>Lachnospirales</taxon>
        <taxon>Lachnospiraceae</taxon>
        <taxon>Zhenhengia</taxon>
    </lineage>
</organism>
<accession>A0A926EHS2</accession>
<dbReference type="InterPro" id="IPR009288">
    <property type="entry name" value="AIG2-like_dom"/>
</dbReference>
<dbReference type="RefSeq" id="WP_177671026.1">
    <property type="nucleotide sequence ID" value="NZ_JACRSY010000024.1"/>
</dbReference>
<evidence type="ECO:0000313" key="2">
    <source>
        <dbReference type="EMBL" id="MBC8580609.1"/>
    </source>
</evidence>
<dbReference type="Pfam" id="PF06094">
    <property type="entry name" value="GGACT"/>
    <property type="match status" value="1"/>
</dbReference>
<proteinExistence type="predicted"/>
<dbReference type="EMBL" id="JACRSY010000024">
    <property type="protein sequence ID" value="MBC8580609.1"/>
    <property type="molecule type" value="Genomic_DNA"/>
</dbReference>
<reference evidence="2" key="1">
    <citation type="submission" date="2020-08" db="EMBL/GenBank/DDBJ databases">
        <title>Genome public.</title>
        <authorList>
            <person name="Liu C."/>
            <person name="Sun Q."/>
        </authorList>
    </citation>
    <scope>NUCLEOTIDE SEQUENCE</scope>
    <source>
        <strain evidence="2">NSJ-12</strain>
    </source>
</reference>
<evidence type="ECO:0000259" key="1">
    <source>
        <dbReference type="Pfam" id="PF06094"/>
    </source>
</evidence>
<dbReference type="SUPFAM" id="SSF110857">
    <property type="entry name" value="Gamma-glutamyl cyclotransferase-like"/>
    <property type="match status" value="1"/>
</dbReference>
<gene>
    <name evidence="2" type="ORF">H8718_13885</name>
</gene>
<dbReference type="Gene3D" id="3.10.490.10">
    <property type="entry name" value="Gamma-glutamyl cyclotransferase-like"/>
    <property type="match status" value="1"/>
</dbReference>